<reference evidence="13" key="1">
    <citation type="submission" date="2016-10" db="EMBL/GenBank/DDBJ databases">
        <authorList>
            <person name="Varghese N."/>
            <person name="Submissions S."/>
        </authorList>
    </citation>
    <scope>NUCLEOTIDE SEQUENCE [LARGE SCALE GENOMIC DNA]</scope>
    <source>
        <strain evidence="13">LMG 25555</strain>
    </source>
</reference>
<dbReference type="SUPFAM" id="SSF81452">
    <property type="entry name" value="Cytochrome c oxidase subunit III-like"/>
    <property type="match status" value="1"/>
</dbReference>
<dbReference type="Gene3D" id="1.20.120.80">
    <property type="entry name" value="Cytochrome c oxidase, subunit III, four-helix bundle"/>
    <property type="match status" value="1"/>
</dbReference>
<sequence>MATHDQYYVPAQSKWPIIATVGLLVTVYGLGTWFNDLKAARPESHGPLIFFCGALIVAYMMFGWFGAVIKESRAGLYSPQLDRSFRWGMTWFIFSEVMFFIAFFGALFYVRHLSGPWLGGEGSKAVAHMLWPDFQFAWPLLHTPDPALYPPPKGTISPWGLPLLNTVLLVTSSVTLTIAHHALNKGHRGALKFWLGLTILLGIGFLGFQAEEYIHAYTELGLTLGSGVYGATFFMLTGFHGAHVTIGALILLVMLIRIVRGHFTAEHQFGFQAATWYWHFVDVVWLGLFLFVYVL</sequence>
<evidence type="ECO:0000313" key="13">
    <source>
        <dbReference type="EMBL" id="SEE49622.1"/>
    </source>
</evidence>
<evidence type="ECO:0000256" key="11">
    <source>
        <dbReference type="SAM" id="Phobius"/>
    </source>
</evidence>
<dbReference type="InterPro" id="IPR000298">
    <property type="entry name" value="Cyt_c_oxidase-like_su3"/>
</dbReference>
<feature type="transmembrane region" description="Helical" evidence="11">
    <location>
        <begin position="15"/>
        <end position="34"/>
    </location>
</feature>
<feature type="transmembrane region" description="Helical" evidence="11">
    <location>
        <begin position="46"/>
        <end position="69"/>
    </location>
</feature>
<feature type="transmembrane region" description="Helical" evidence="11">
    <location>
        <begin position="90"/>
        <end position="110"/>
    </location>
</feature>
<dbReference type="FunFam" id="1.20.120.80:FF:000003">
    <property type="entry name" value="Cytochrome c oxidase subunit 3"/>
    <property type="match status" value="1"/>
</dbReference>
<evidence type="ECO:0000313" key="14">
    <source>
        <dbReference type="Proteomes" id="UP000183613"/>
    </source>
</evidence>
<feature type="domain" description="Heme-copper oxidase subunit III family profile" evidence="12">
    <location>
        <begin position="3"/>
        <end position="295"/>
    </location>
</feature>
<dbReference type="AlphaFoldDB" id="A0A0J6GAA6"/>
<dbReference type="CDD" id="cd01665">
    <property type="entry name" value="Cyt_c_Oxidase_III"/>
    <property type="match status" value="1"/>
</dbReference>
<dbReference type="GO" id="GO:0004129">
    <property type="term" value="F:cytochrome-c oxidase activity"/>
    <property type="evidence" value="ECO:0007669"/>
    <property type="project" value="UniProtKB-EC"/>
</dbReference>
<dbReference type="InterPro" id="IPR035973">
    <property type="entry name" value="Cyt_c_oxidase_su3-like_sf"/>
</dbReference>
<evidence type="ECO:0000256" key="10">
    <source>
        <dbReference type="RuleBase" id="RU003376"/>
    </source>
</evidence>
<comment type="subcellular location">
    <subcellularLocation>
        <location evidence="10">Cell membrane</location>
        <topology evidence="10">Multi-pass membrane protein</topology>
    </subcellularLocation>
    <subcellularLocation>
        <location evidence="1">Membrane</location>
        <topology evidence="1">Multi-pass membrane protein</topology>
    </subcellularLocation>
</comment>
<dbReference type="PANTHER" id="PTHR11403">
    <property type="entry name" value="CYTOCHROME C OXIDASE SUBUNIT III"/>
    <property type="match status" value="1"/>
</dbReference>
<keyword evidence="7 11" id="KW-0472">Membrane</keyword>
<evidence type="ECO:0000256" key="3">
    <source>
        <dbReference type="ARBA" id="ARBA00012949"/>
    </source>
</evidence>
<evidence type="ECO:0000256" key="1">
    <source>
        <dbReference type="ARBA" id="ARBA00004141"/>
    </source>
</evidence>
<evidence type="ECO:0000256" key="7">
    <source>
        <dbReference type="ARBA" id="ARBA00023136"/>
    </source>
</evidence>
<name>A0A0J6GAA6_PSEDM</name>
<comment type="similarity">
    <text evidence="2 10">Belongs to the cytochrome c oxidase subunit 3 family.</text>
</comment>
<keyword evidence="5" id="KW-1278">Translocase</keyword>
<evidence type="ECO:0000256" key="8">
    <source>
        <dbReference type="ARBA" id="ARBA00031400"/>
    </source>
</evidence>
<evidence type="ECO:0000256" key="4">
    <source>
        <dbReference type="ARBA" id="ARBA00022692"/>
    </source>
</evidence>
<evidence type="ECO:0000256" key="6">
    <source>
        <dbReference type="ARBA" id="ARBA00022989"/>
    </source>
</evidence>
<dbReference type="OrthoDB" id="9810850at2"/>
<dbReference type="PATRIC" id="fig|882211.3.peg.3685"/>
<keyword evidence="14" id="KW-1185">Reference proteome</keyword>
<evidence type="ECO:0000259" key="12">
    <source>
        <dbReference type="PROSITE" id="PS50253"/>
    </source>
</evidence>
<dbReference type="PROSITE" id="PS50253">
    <property type="entry name" value="COX3"/>
    <property type="match status" value="1"/>
</dbReference>
<dbReference type="Proteomes" id="UP000183613">
    <property type="component" value="Unassembled WGS sequence"/>
</dbReference>
<dbReference type="EC" id="7.1.1.9" evidence="3"/>
<dbReference type="InterPro" id="IPR033945">
    <property type="entry name" value="Cyt_c_oxase_su3_dom"/>
</dbReference>
<comment type="caution">
    <text evidence="13">The sequence shown here is derived from an EMBL/GenBank/DDBJ whole genome shotgun (WGS) entry which is preliminary data.</text>
</comment>
<dbReference type="PANTHER" id="PTHR11403:SF7">
    <property type="entry name" value="CYTOCHROME C OXIDASE SUBUNIT 3"/>
    <property type="match status" value="1"/>
</dbReference>
<feature type="transmembrane region" description="Helical" evidence="11">
    <location>
        <begin position="228"/>
        <end position="255"/>
    </location>
</feature>
<dbReference type="Pfam" id="PF00510">
    <property type="entry name" value="COX3"/>
    <property type="match status" value="2"/>
</dbReference>
<dbReference type="RefSeq" id="WP_048361345.1">
    <property type="nucleotide sequence ID" value="NZ_FNUD01000002.1"/>
</dbReference>
<dbReference type="InterPro" id="IPR013833">
    <property type="entry name" value="Cyt_c_oxidase_su3_a-hlx"/>
</dbReference>
<organism evidence="13 14">
    <name type="scientific">Pseudomonas deceptionensis</name>
    <dbReference type="NCBI Taxonomy" id="882211"/>
    <lineage>
        <taxon>Bacteria</taxon>
        <taxon>Pseudomonadati</taxon>
        <taxon>Pseudomonadota</taxon>
        <taxon>Gammaproteobacteria</taxon>
        <taxon>Pseudomonadales</taxon>
        <taxon>Pseudomonadaceae</taxon>
        <taxon>Pseudomonas</taxon>
    </lineage>
</organism>
<evidence type="ECO:0000256" key="9">
    <source>
        <dbReference type="ARBA" id="ARBA00031625"/>
    </source>
</evidence>
<dbReference type="InterPro" id="IPR024791">
    <property type="entry name" value="Cyt_c/ubiquinol_Oxase_su3"/>
</dbReference>
<protein>
    <recommendedName>
        <fullName evidence="3">cytochrome-c oxidase</fullName>
        <ecNumber evidence="3">7.1.1.9</ecNumber>
    </recommendedName>
    <alternativeName>
        <fullName evidence="8">Cytochrome aa3 subunit 3</fullName>
    </alternativeName>
    <alternativeName>
        <fullName evidence="9">Cytochrome c oxidase polypeptide III</fullName>
    </alternativeName>
</protein>
<accession>A0A0J6GAA6</accession>
<keyword evidence="4 10" id="KW-0812">Transmembrane</keyword>
<evidence type="ECO:0000256" key="5">
    <source>
        <dbReference type="ARBA" id="ARBA00022967"/>
    </source>
</evidence>
<gene>
    <name evidence="13" type="ORF">SAMN04489800_1012</name>
</gene>
<keyword evidence="6 11" id="KW-1133">Transmembrane helix</keyword>
<feature type="transmembrane region" description="Helical" evidence="11">
    <location>
        <begin position="191"/>
        <end position="208"/>
    </location>
</feature>
<dbReference type="EMBL" id="FNUD01000002">
    <property type="protein sequence ID" value="SEE49622.1"/>
    <property type="molecule type" value="Genomic_DNA"/>
</dbReference>
<evidence type="ECO:0000256" key="2">
    <source>
        <dbReference type="ARBA" id="ARBA00010581"/>
    </source>
</evidence>
<proteinExistence type="inferred from homology"/>
<dbReference type="GO" id="GO:0019646">
    <property type="term" value="P:aerobic electron transport chain"/>
    <property type="evidence" value="ECO:0007669"/>
    <property type="project" value="InterPro"/>
</dbReference>
<dbReference type="GO" id="GO:0005886">
    <property type="term" value="C:plasma membrane"/>
    <property type="evidence" value="ECO:0007669"/>
    <property type="project" value="UniProtKB-SubCell"/>
</dbReference>
<dbReference type="Gene3D" id="1.10.287.70">
    <property type="match status" value="1"/>
</dbReference>
<feature type="transmembrane region" description="Helical" evidence="11">
    <location>
        <begin position="276"/>
        <end position="294"/>
    </location>
</feature>